<name>W1NDT0_AMBTC</name>
<sequence>MNEFFHAFVSCSIIVSVFFKGRGGFEHKTPPQGSVTDATTLNISFSIVPQLVTPILILRG</sequence>
<evidence type="ECO:0000313" key="2">
    <source>
        <dbReference type="Proteomes" id="UP000017836"/>
    </source>
</evidence>
<keyword evidence="2" id="KW-1185">Reference proteome</keyword>
<dbReference type="AlphaFoldDB" id="W1NDT0"/>
<dbReference type="HOGENOM" id="CLU_2944742_0_0_1"/>
<dbReference type="EMBL" id="KI397628">
    <property type="protein sequence ID" value="ERM93503.1"/>
    <property type="molecule type" value="Genomic_DNA"/>
</dbReference>
<organism evidence="1 2">
    <name type="scientific">Amborella trichopoda</name>
    <dbReference type="NCBI Taxonomy" id="13333"/>
    <lineage>
        <taxon>Eukaryota</taxon>
        <taxon>Viridiplantae</taxon>
        <taxon>Streptophyta</taxon>
        <taxon>Embryophyta</taxon>
        <taxon>Tracheophyta</taxon>
        <taxon>Spermatophyta</taxon>
        <taxon>Magnoliopsida</taxon>
        <taxon>Amborellales</taxon>
        <taxon>Amborellaceae</taxon>
        <taxon>Amborella</taxon>
    </lineage>
</organism>
<reference evidence="2" key="1">
    <citation type="journal article" date="2013" name="Science">
        <title>The Amborella genome and the evolution of flowering plants.</title>
        <authorList>
            <consortium name="Amborella Genome Project"/>
        </authorList>
    </citation>
    <scope>NUCLEOTIDE SEQUENCE [LARGE SCALE GENOMIC DNA]</scope>
</reference>
<evidence type="ECO:0000313" key="1">
    <source>
        <dbReference type="EMBL" id="ERM93503.1"/>
    </source>
</evidence>
<proteinExistence type="predicted"/>
<gene>
    <name evidence="1" type="ORF">AMTR_s00004p00036930</name>
</gene>
<protein>
    <submittedName>
        <fullName evidence="1">Uncharacterized protein</fullName>
    </submittedName>
</protein>
<accession>W1NDT0</accession>
<dbReference type="Proteomes" id="UP000017836">
    <property type="component" value="Unassembled WGS sequence"/>
</dbReference>
<dbReference type="Gramene" id="ERM93503">
    <property type="protein sequence ID" value="ERM93503"/>
    <property type="gene ID" value="AMTR_s00004p00036930"/>
</dbReference>